<accession>Q3AEX3</accession>
<dbReference type="EMBL" id="CP000141">
    <property type="protein sequence ID" value="ABB15796.1"/>
    <property type="molecule type" value="Genomic_DNA"/>
</dbReference>
<dbReference type="HOGENOM" id="CLU_3395696_0_0_9"/>
<proteinExistence type="predicted"/>
<dbReference type="Proteomes" id="UP000002706">
    <property type="component" value="Chromosome"/>
</dbReference>
<organism evidence="1 2">
    <name type="scientific">Carboxydothermus hydrogenoformans (strain ATCC BAA-161 / DSM 6008 / Z-2901)</name>
    <dbReference type="NCBI Taxonomy" id="246194"/>
    <lineage>
        <taxon>Bacteria</taxon>
        <taxon>Bacillati</taxon>
        <taxon>Bacillota</taxon>
        <taxon>Clostridia</taxon>
        <taxon>Thermoanaerobacterales</taxon>
        <taxon>Thermoanaerobacteraceae</taxon>
        <taxon>Carboxydothermus</taxon>
    </lineage>
</organism>
<dbReference type="STRING" id="246194.CHY_0450"/>
<evidence type="ECO:0000313" key="2">
    <source>
        <dbReference type="Proteomes" id="UP000002706"/>
    </source>
</evidence>
<name>Q3AEX3_CARHZ</name>
<evidence type="ECO:0000313" key="1">
    <source>
        <dbReference type="EMBL" id="ABB15796.1"/>
    </source>
</evidence>
<dbReference type="InParanoid" id="Q3AEX3"/>
<reference evidence="1 2" key="1">
    <citation type="journal article" date="2005" name="PLoS Genet.">
        <title>Life in hot carbon monoxide: the complete genome sequence of Carboxydothermus hydrogenoformans Z-2901.</title>
        <authorList>
            <person name="Wu M."/>
            <person name="Ren Q."/>
            <person name="Durkin A.S."/>
            <person name="Daugherty S.C."/>
            <person name="Brinkac L.M."/>
            <person name="Dodson R.J."/>
            <person name="Madupu R."/>
            <person name="Sullivan S.A."/>
            <person name="Kolonay J.F."/>
            <person name="Haft D.H."/>
            <person name="Nelson W.C."/>
            <person name="Tallon L.J."/>
            <person name="Jones K.M."/>
            <person name="Ulrich L.E."/>
            <person name="Gonzalez J.M."/>
            <person name="Zhulin I.B."/>
            <person name="Robb F.T."/>
            <person name="Eisen J.A."/>
        </authorList>
    </citation>
    <scope>NUCLEOTIDE SEQUENCE [LARGE SCALE GENOMIC DNA]</scope>
    <source>
        <strain evidence="2">ATCC BAA-161 / DSM 6008 / Z-2901</strain>
    </source>
</reference>
<keyword evidence="2" id="KW-1185">Reference proteome</keyword>
<sequence>MAGFFFSLGRKKGFFTFAANNKYTYFIDSGG</sequence>
<gene>
    <name evidence="1" type="ordered locus">CHY_0450</name>
</gene>
<dbReference type="AlphaFoldDB" id="Q3AEX3"/>
<dbReference type="KEGG" id="chy:CHY_0450"/>
<protein>
    <submittedName>
        <fullName evidence="1">Uncharacterized protein</fullName>
    </submittedName>
</protein>